<protein>
    <submittedName>
        <fullName evidence="2">Uncharacterized protein</fullName>
    </submittedName>
</protein>
<evidence type="ECO:0000313" key="3">
    <source>
        <dbReference type="Proteomes" id="UP001174936"/>
    </source>
</evidence>
<feature type="compositionally biased region" description="Basic and acidic residues" evidence="1">
    <location>
        <begin position="108"/>
        <end position="119"/>
    </location>
</feature>
<reference evidence="2" key="1">
    <citation type="submission" date="2023-06" db="EMBL/GenBank/DDBJ databases">
        <title>Genome-scale phylogeny and comparative genomics of the fungal order Sordariales.</title>
        <authorList>
            <consortium name="Lawrence Berkeley National Laboratory"/>
            <person name="Hensen N."/>
            <person name="Bonometti L."/>
            <person name="Westerberg I."/>
            <person name="Brannstrom I.O."/>
            <person name="Guillou S."/>
            <person name="Cros-Aarteil S."/>
            <person name="Calhoun S."/>
            <person name="Haridas S."/>
            <person name="Kuo A."/>
            <person name="Mondo S."/>
            <person name="Pangilinan J."/>
            <person name="Riley R."/>
            <person name="Labutti K."/>
            <person name="Andreopoulos B."/>
            <person name="Lipzen A."/>
            <person name="Chen C."/>
            <person name="Yanf M."/>
            <person name="Daum C."/>
            <person name="Ng V."/>
            <person name="Clum A."/>
            <person name="Steindorff A."/>
            <person name="Ohm R."/>
            <person name="Martin F."/>
            <person name="Silar P."/>
            <person name="Natvig D."/>
            <person name="Lalanne C."/>
            <person name="Gautier V."/>
            <person name="Ament-Velasquez S.L."/>
            <person name="Kruys A."/>
            <person name="Hutchinson M.I."/>
            <person name="Powell A.J."/>
            <person name="Barry K."/>
            <person name="Miller A.N."/>
            <person name="Grigoriev I.V."/>
            <person name="Debuchy R."/>
            <person name="Gladieux P."/>
            <person name="Thoren M.H."/>
            <person name="Johannesson H."/>
        </authorList>
    </citation>
    <scope>NUCLEOTIDE SEQUENCE</scope>
    <source>
        <strain evidence="2">SMH2532-1</strain>
    </source>
</reference>
<comment type="caution">
    <text evidence="2">The sequence shown here is derived from an EMBL/GenBank/DDBJ whole genome shotgun (WGS) entry which is preliminary data.</text>
</comment>
<feature type="compositionally biased region" description="Polar residues" evidence="1">
    <location>
        <begin position="121"/>
        <end position="134"/>
    </location>
</feature>
<dbReference type="AlphaFoldDB" id="A0AA39YST8"/>
<dbReference type="Proteomes" id="UP001174936">
    <property type="component" value="Unassembled WGS sequence"/>
</dbReference>
<feature type="compositionally biased region" description="Acidic residues" evidence="1">
    <location>
        <begin position="88"/>
        <end position="102"/>
    </location>
</feature>
<proteinExistence type="predicted"/>
<organism evidence="2 3">
    <name type="scientific">Cercophora newfieldiana</name>
    <dbReference type="NCBI Taxonomy" id="92897"/>
    <lineage>
        <taxon>Eukaryota</taxon>
        <taxon>Fungi</taxon>
        <taxon>Dikarya</taxon>
        <taxon>Ascomycota</taxon>
        <taxon>Pezizomycotina</taxon>
        <taxon>Sordariomycetes</taxon>
        <taxon>Sordariomycetidae</taxon>
        <taxon>Sordariales</taxon>
        <taxon>Lasiosphaeriaceae</taxon>
        <taxon>Cercophora</taxon>
    </lineage>
</organism>
<evidence type="ECO:0000256" key="1">
    <source>
        <dbReference type="SAM" id="MobiDB-lite"/>
    </source>
</evidence>
<dbReference type="EMBL" id="JAULSV010000001">
    <property type="protein sequence ID" value="KAK0657012.1"/>
    <property type="molecule type" value="Genomic_DNA"/>
</dbReference>
<keyword evidence="3" id="KW-1185">Reference proteome</keyword>
<accession>A0AA39YST8</accession>
<feature type="compositionally biased region" description="Low complexity" evidence="1">
    <location>
        <begin position="54"/>
        <end position="70"/>
    </location>
</feature>
<name>A0AA39YST8_9PEZI</name>
<feature type="region of interest" description="Disordered" evidence="1">
    <location>
        <begin position="41"/>
        <end position="134"/>
    </location>
</feature>
<gene>
    <name evidence="2" type="ORF">B0T16DRAFT_400717</name>
</gene>
<evidence type="ECO:0000313" key="2">
    <source>
        <dbReference type="EMBL" id="KAK0657012.1"/>
    </source>
</evidence>
<sequence length="231" mass="25787">MAGCNHTVDMMTLEVPYPTGRVSWAHGETENNIRVFFEPFNEADPNHHRPPQGSVPSRSTTSSCSSDFGSQPRSQVAPTTAHVAPYLAEDEYPYTSDEDDDTSTQNTDMDHLTTPRGDNRPGSNFASVETPPTSVNSDPLAMMQDHLDDIIAVGHTQQLVWPRRDTVDLGVGAWLPAHIDRPTDVPQNLREVAMVGIREDPASKSIEDILNMVERNRDEMYVERFRRVAQS</sequence>